<reference evidence="2" key="1">
    <citation type="journal article" name="BMC Genomics">
        <title>Long-read sequencing and de novo genome assembly of marine medaka (Oryzias melastigma).</title>
        <authorList>
            <person name="Liang P."/>
            <person name="Saqib H.S.A."/>
            <person name="Ni X."/>
            <person name="Shen Y."/>
        </authorList>
    </citation>
    <scope>NUCLEOTIDE SEQUENCE</scope>
    <source>
        <strain evidence="2">Bigg-433</strain>
    </source>
</reference>
<organism evidence="2 3">
    <name type="scientific">Oryzias melastigma</name>
    <name type="common">Marine medaka</name>
    <dbReference type="NCBI Taxonomy" id="30732"/>
    <lineage>
        <taxon>Eukaryota</taxon>
        <taxon>Metazoa</taxon>
        <taxon>Chordata</taxon>
        <taxon>Craniata</taxon>
        <taxon>Vertebrata</taxon>
        <taxon>Euteleostomi</taxon>
        <taxon>Actinopterygii</taxon>
        <taxon>Neopterygii</taxon>
        <taxon>Teleostei</taxon>
        <taxon>Neoteleostei</taxon>
        <taxon>Acanthomorphata</taxon>
        <taxon>Ovalentaria</taxon>
        <taxon>Atherinomorphae</taxon>
        <taxon>Beloniformes</taxon>
        <taxon>Adrianichthyidae</taxon>
        <taxon>Oryziinae</taxon>
        <taxon>Oryzias</taxon>
    </lineage>
</organism>
<name>A0A834CNK7_ORYME</name>
<feature type="compositionally biased region" description="Basic and acidic residues" evidence="1">
    <location>
        <begin position="128"/>
        <end position="139"/>
    </location>
</feature>
<proteinExistence type="predicted"/>
<dbReference type="EMBL" id="WKFB01000227">
    <property type="protein sequence ID" value="KAF6730959.1"/>
    <property type="molecule type" value="Genomic_DNA"/>
</dbReference>
<dbReference type="AlphaFoldDB" id="A0A834CNK7"/>
<sequence>MRYLDTVPLFQLGRIWQPRSCRHGSQNWQLVVKTNSALSRSCFFARSCGLSSPLKSPQEILCRHILRVLLLVLAPSLLPPGLEENPKAAALGAFPFSPVAPVERLFPRHFPDRARLNGGGPPACLRPGRQERDRQKAQQEEEEDSGMRNCR</sequence>
<accession>A0A834CNK7</accession>
<evidence type="ECO:0000313" key="2">
    <source>
        <dbReference type="EMBL" id="KAF6730959.1"/>
    </source>
</evidence>
<evidence type="ECO:0000313" key="3">
    <source>
        <dbReference type="Proteomes" id="UP000646548"/>
    </source>
</evidence>
<dbReference type="Proteomes" id="UP000646548">
    <property type="component" value="Unassembled WGS sequence"/>
</dbReference>
<gene>
    <name evidence="2" type="ORF">FQA47_004058</name>
</gene>
<feature type="region of interest" description="Disordered" evidence="1">
    <location>
        <begin position="111"/>
        <end position="151"/>
    </location>
</feature>
<comment type="caution">
    <text evidence="2">The sequence shown here is derived from an EMBL/GenBank/DDBJ whole genome shotgun (WGS) entry which is preliminary data.</text>
</comment>
<evidence type="ECO:0000256" key="1">
    <source>
        <dbReference type="SAM" id="MobiDB-lite"/>
    </source>
</evidence>
<protein>
    <submittedName>
        <fullName evidence="2">Uncharacterized protein</fullName>
    </submittedName>
</protein>